<gene>
    <name evidence="7" type="ORF">QO231_10025</name>
</gene>
<dbReference type="GO" id="GO:0052914">
    <property type="term" value="F:16S rRNA (guanine(1207)-N(2))-methyltransferase activity"/>
    <property type="evidence" value="ECO:0007669"/>
    <property type="project" value="UniProtKB-EC"/>
</dbReference>
<feature type="domain" description="Methyltransferase small" evidence="6">
    <location>
        <begin position="155"/>
        <end position="317"/>
    </location>
</feature>
<dbReference type="PANTHER" id="PTHR47816:SF4">
    <property type="entry name" value="RIBOSOMAL RNA SMALL SUBUNIT METHYLTRANSFERASE C"/>
    <property type="match status" value="1"/>
</dbReference>
<keyword evidence="4 7" id="KW-0808">Transferase</keyword>
<dbReference type="Proteomes" id="UP001255416">
    <property type="component" value="Unassembled WGS sequence"/>
</dbReference>
<organism evidence="7 8">
    <name type="scientific">Sedimentitalea todarodis</name>
    <dbReference type="NCBI Taxonomy" id="1631240"/>
    <lineage>
        <taxon>Bacteria</taxon>
        <taxon>Pseudomonadati</taxon>
        <taxon>Pseudomonadota</taxon>
        <taxon>Alphaproteobacteria</taxon>
        <taxon>Rhodobacterales</taxon>
        <taxon>Paracoccaceae</taxon>
        <taxon>Sedimentitalea</taxon>
    </lineage>
</organism>
<protein>
    <submittedName>
        <fullName evidence="7">Class I SAM-dependent methyltransferase</fullName>
        <ecNumber evidence="7">2.1.1.172</ecNumber>
        <ecNumber evidence="7">2.1.1.174</ecNumber>
    </submittedName>
</protein>
<reference evidence="8" key="1">
    <citation type="submission" date="2023-05" db="EMBL/GenBank/DDBJ databases">
        <title>Sedimentitalea sp. nov. JM2-8.</title>
        <authorList>
            <person name="Huang J."/>
        </authorList>
    </citation>
    <scope>NUCLEOTIDE SEQUENCE [LARGE SCALE GENOMIC DNA]</scope>
    <source>
        <strain evidence="8">KHS03</strain>
    </source>
</reference>
<dbReference type="EMBL" id="JASMWN010000006">
    <property type="protein sequence ID" value="MDU9004189.1"/>
    <property type="molecule type" value="Genomic_DNA"/>
</dbReference>
<proteinExistence type="predicted"/>
<dbReference type="RefSeq" id="WP_316775688.1">
    <property type="nucleotide sequence ID" value="NZ_JASMWN010000006.1"/>
</dbReference>
<comment type="caution">
    <text evidence="7">The sequence shown here is derived from an EMBL/GenBank/DDBJ whole genome shotgun (WGS) entry which is preliminary data.</text>
</comment>
<dbReference type="InterPro" id="IPR029063">
    <property type="entry name" value="SAM-dependent_MTases_sf"/>
</dbReference>
<dbReference type="InterPro" id="IPR002052">
    <property type="entry name" value="DNA_methylase_N6_adenine_CS"/>
</dbReference>
<keyword evidence="5" id="KW-0949">S-adenosyl-L-methionine</keyword>
<dbReference type="PROSITE" id="PS00092">
    <property type="entry name" value="N6_MTASE"/>
    <property type="match status" value="1"/>
</dbReference>
<evidence type="ECO:0000256" key="2">
    <source>
        <dbReference type="ARBA" id="ARBA00022552"/>
    </source>
</evidence>
<dbReference type="PANTHER" id="PTHR47816">
    <property type="entry name" value="RIBOSOMAL RNA SMALL SUBUNIT METHYLTRANSFERASE C"/>
    <property type="match status" value="1"/>
</dbReference>
<evidence type="ECO:0000256" key="1">
    <source>
        <dbReference type="ARBA" id="ARBA00022490"/>
    </source>
</evidence>
<dbReference type="GO" id="GO:0052916">
    <property type="term" value="F:23S rRNA (guanine(1835)-N(2))-methyltransferase activity"/>
    <property type="evidence" value="ECO:0007669"/>
    <property type="project" value="UniProtKB-EC"/>
</dbReference>
<dbReference type="InterPro" id="IPR007848">
    <property type="entry name" value="Small_mtfrase_dom"/>
</dbReference>
<evidence type="ECO:0000313" key="8">
    <source>
        <dbReference type="Proteomes" id="UP001255416"/>
    </source>
</evidence>
<sequence>MSARLPLAIDTGGLLLPETGVLSVLHPVASADLSALPIERTEVVQSFKPDFDHFLALGYSCVPSSDTRCSAALVCLPRAKALARAQIATACRRSTGLVIVDGAKTDGIDSMLRECRKRVDVCGPVAKSHGKLFWFAADPEAFADWQAVPQTVSGFVTAPGVFSADGIDPASELLGQALPAKLGTRIVDLGAGWGYLAAQVLKSSPVERLDLVEADAFALDCARQNLSDPRARFHWADATNWAAEGRVDTVVMNPPFHIGRTADPSLGRAFVAAAARMLAPSGQLWLVANRHLPYERTLDECFAKVEDAGGDSRFKIFHAARPKTASKSTPTRMRR</sequence>
<dbReference type="InterPro" id="IPR046977">
    <property type="entry name" value="RsmC/RlmG"/>
</dbReference>
<dbReference type="CDD" id="cd02440">
    <property type="entry name" value="AdoMet_MTases"/>
    <property type="match status" value="1"/>
</dbReference>
<keyword evidence="8" id="KW-1185">Reference proteome</keyword>
<dbReference type="SUPFAM" id="SSF53335">
    <property type="entry name" value="S-adenosyl-L-methionine-dependent methyltransferases"/>
    <property type="match status" value="1"/>
</dbReference>
<name>A0ABU3VDD5_9RHOB</name>
<keyword evidence="2" id="KW-0698">rRNA processing</keyword>
<accession>A0ABU3VDD5</accession>
<evidence type="ECO:0000256" key="5">
    <source>
        <dbReference type="ARBA" id="ARBA00022691"/>
    </source>
</evidence>
<keyword evidence="3 7" id="KW-0489">Methyltransferase</keyword>
<keyword evidence="1" id="KW-0963">Cytoplasm</keyword>
<evidence type="ECO:0000256" key="4">
    <source>
        <dbReference type="ARBA" id="ARBA00022679"/>
    </source>
</evidence>
<dbReference type="Gene3D" id="3.40.50.150">
    <property type="entry name" value="Vaccinia Virus protein VP39"/>
    <property type="match status" value="1"/>
</dbReference>
<dbReference type="EC" id="2.1.1.174" evidence="7"/>
<evidence type="ECO:0000313" key="7">
    <source>
        <dbReference type="EMBL" id="MDU9004189.1"/>
    </source>
</evidence>
<dbReference type="Pfam" id="PF05175">
    <property type="entry name" value="MTS"/>
    <property type="match status" value="1"/>
</dbReference>
<evidence type="ECO:0000259" key="6">
    <source>
        <dbReference type="Pfam" id="PF05175"/>
    </source>
</evidence>
<evidence type="ECO:0000256" key="3">
    <source>
        <dbReference type="ARBA" id="ARBA00022603"/>
    </source>
</evidence>
<dbReference type="EC" id="2.1.1.172" evidence="7"/>